<dbReference type="SUPFAM" id="SSF54495">
    <property type="entry name" value="UBC-like"/>
    <property type="match status" value="1"/>
</dbReference>
<dbReference type="InterPro" id="IPR016135">
    <property type="entry name" value="UBQ-conjugating_enzyme/RWD"/>
</dbReference>
<name>A0AAD6TMJ3_9AGAR</name>
<reference evidence="4" key="1">
    <citation type="submission" date="2023-03" db="EMBL/GenBank/DDBJ databases">
        <title>Massive genome expansion in bonnet fungi (Mycena s.s.) driven by repeated elements and novel gene families across ecological guilds.</title>
        <authorList>
            <consortium name="Lawrence Berkeley National Laboratory"/>
            <person name="Harder C.B."/>
            <person name="Miyauchi S."/>
            <person name="Viragh M."/>
            <person name="Kuo A."/>
            <person name="Thoen E."/>
            <person name="Andreopoulos B."/>
            <person name="Lu D."/>
            <person name="Skrede I."/>
            <person name="Drula E."/>
            <person name="Henrissat B."/>
            <person name="Morin E."/>
            <person name="Kohler A."/>
            <person name="Barry K."/>
            <person name="LaButti K."/>
            <person name="Morin E."/>
            <person name="Salamov A."/>
            <person name="Lipzen A."/>
            <person name="Mereny Z."/>
            <person name="Hegedus B."/>
            <person name="Baldrian P."/>
            <person name="Stursova M."/>
            <person name="Weitz H."/>
            <person name="Taylor A."/>
            <person name="Grigoriev I.V."/>
            <person name="Nagy L.G."/>
            <person name="Martin F."/>
            <person name="Kauserud H."/>
        </authorList>
    </citation>
    <scope>NUCLEOTIDE SEQUENCE</scope>
    <source>
        <strain evidence="4">CBHHK173m</strain>
    </source>
</reference>
<dbReference type="AlphaFoldDB" id="A0AAD6TMJ3"/>
<dbReference type="Proteomes" id="UP001222325">
    <property type="component" value="Unassembled WGS sequence"/>
</dbReference>
<evidence type="ECO:0000313" key="4">
    <source>
        <dbReference type="EMBL" id="KAJ7071729.1"/>
    </source>
</evidence>
<dbReference type="PANTHER" id="PTHR24067">
    <property type="entry name" value="UBIQUITIN-CONJUGATING ENZYME E2"/>
    <property type="match status" value="1"/>
</dbReference>
<dbReference type="InterPro" id="IPR050113">
    <property type="entry name" value="Ub_conjugating_enzyme"/>
</dbReference>
<dbReference type="SMART" id="SM00212">
    <property type="entry name" value="UBCc"/>
    <property type="match status" value="1"/>
</dbReference>
<proteinExistence type="predicted"/>
<accession>A0AAD6TMJ3</accession>
<sequence>MPGKQHASFFVYSFYLPLPFCQMRSDDFSSASNGKKRKRSNSSPGDQDCQKTSDIIRRSIALLAATPDLPTASFSPLLNTLNKAYQSALSDEERAALQRPEDWDWELSAEQIARLSEEELTIWKDLLVCRRSLAGAGIQLHPSNWTMPVVDLMEWKAHIPGPKDTPWEGGVYSLEMSFWHGAPERVPKCRFSPPLFHPNVYPSGTWGYTQLEGDIINRMALKEVTWLKPKHTDPIRVATLLRSIQKGLNEPDLYNPSQADGYTLLKDDPKAYEEKIRAQAEAWRPGPLTGLAGRPIMHNVKQES</sequence>
<evidence type="ECO:0000259" key="3">
    <source>
        <dbReference type="PROSITE" id="PS50127"/>
    </source>
</evidence>
<gene>
    <name evidence="4" type="ORF">B0H15DRAFT_870368</name>
</gene>
<keyword evidence="1" id="KW-0833">Ubl conjugation pathway</keyword>
<feature type="region of interest" description="Disordered" evidence="2">
    <location>
        <begin position="31"/>
        <end position="50"/>
    </location>
</feature>
<dbReference type="Pfam" id="PF00179">
    <property type="entry name" value="UQ_con"/>
    <property type="match status" value="1"/>
</dbReference>
<protein>
    <submittedName>
        <fullName evidence="4">Ubiquitin-conjugating enzyme/RWD-like protein</fullName>
    </submittedName>
</protein>
<dbReference type="PROSITE" id="PS50127">
    <property type="entry name" value="UBC_2"/>
    <property type="match status" value="1"/>
</dbReference>
<evidence type="ECO:0000256" key="1">
    <source>
        <dbReference type="ARBA" id="ARBA00022786"/>
    </source>
</evidence>
<organism evidence="4 5">
    <name type="scientific">Mycena belliarum</name>
    <dbReference type="NCBI Taxonomy" id="1033014"/>
    <lineage>
        <taxon>Eukaryota</taxon>
        <taxon>Fungi</taxon>
        <taxon>Dikarya</taxon>
        <taxon>Basidiomycota</taxon>
        <taxon>Agaricomycotina</taxon>
        <taxon>Agaricomycetes</taxon>
        <taxon>Agaricomycetidae</taxon>
        <taxon>Agaricales</taxon>
        <taxon>Marasmiineae</taxon>
        <taxon>Mycenaceae</taxon>
        <taxon>Mycena</taxon>
    </lineage>
</organism>
<evidence type="ECO:0000313" key="5">
    <source>
        <dbReference type="Proteomes" id="UP001222325"/>
    </source>
</evidence>
<feature type="domain" description="UBC core" evidence="3">
    <location>
        <begin position="110"/>
        <end position="285"/>
    </location>
</feature>
<dbReference type="Gene3D" id="3.10.110.10">
    <property type="entry name" value="Ubiquitin Conjugating Enzyme"/>
    <property type="match status" value="1"/>
</dbReference>
<keyword evidence="5" id="KW-1185">Reference proteome</keyword>
<evidence type="ECO:0000256" key="2">
    <source>
        <dbReference type="SAM" id="MobiDB-lite"/>
    </source>
</evidence>
<dbReference type="InterPro" id="IPR000608">
    <property type="entry name" value="UBC"/>
</dbReference>
<dbReference type="EMBL" id="JARJCN010000126">
    <property type="protein sequence ID" value="KAJ7071729.1"/>
    <property type="molecule type" value="Genomic_DNA"/>
</dbReference>
<comment type="caution">
    <text evidence="4">The sequence shown here is derived from an EMBL/GenBank/DDBJ whole genome shotgun (WGS) entry which is preliminary data.</text>
</comment>